<comment type="caution">
    <text evidence="2">The sequence shown here is derived from an EMBL/GenBank/DDBJ whole genome shotgun (WGS) entry which is preliminary data.</text>
</comment>
<name>A0AAV4W1B5_CAEEX</name>
<keyword evidence="3" id="KW-1185">Reference proteome</keyword>
<dbReference type="EMBL" id="BPLR01015344">
    <property type="protein sequence ID" value="GIY75468.1"/>
    <property type="molecule type" value="Genomic_DNA"/>
</dbReference>
<accession>A0AAV4W1B5</accession>
<gene>
    <name evidence="2" type="ORF">CEXT_423351</name>
</gene>
<evidence type="ECO:0000313" key="3">
    <source>
        <dbReference type="Proteomes" id="UP001054945"/>
    </source>
</evidence>
<protein>
    <submittedName>
        <fullName evidence="2">Uncharacterized protein</fullName>
    </submittedName>
</protein>
<feature type="region of interest" description="Disordered" evidence="1">
    <location>
        <begin position="1"/>
        <end position="49"/>
    </location>
</feature>
<organism evidence="2 3">
    <name type="scientific">Caerostris extrusa</name>
    <name type="common">Bark spider</name>
    <name type="synonym">Caerostris bankana</name>
    <dbReference type="NCBI Taxonomy" id="172846"/>
    <lineage>
        <taxon>Eukaryota</taxon>
        <taxon>Metazoa</taxon>
        <taxon>Ecdysozoa</taxon>
        <taxon>Arthropoda</taxon>
        <taxon>Chelicerata</taxon>
        <taxon>Arachnida</taxon>
        <taxon>Araneae</taxon>
        <taxon>Araneomorphae</taxon>
        <taxon>Entelegynae</taxon>
        <taxon>Araneoidea</taxon>
        <taxon>Araneidae</taxon>
        <taxon>Caerostris</taxon>
    </lineage>
</organism>
<dbReference type="AlphaFoldDB" id="A0AAV4W1B5"/>
<sequence length="119" mass="13319">MRCARRRTIGEIGFPQRSLPPIKRRLASQGEGDLSPPPEDRAPGSDAGIPCCDEGEGDAGCFLGKENSRLEENILPESDSDGMRYKWSDKMSRFIYLLWTWCSFLGGFKSEVPEFTCPL</sequence>
<evidence type="ECO:0000313" key="2">
    <source>
        <dbReference type="EMBL" id="GIY75468.1"/>
    </source>
</evidence>
<reference evidence="2 3" key="1">
    <citation type="submission" date="2021-06" db="EMBL/GenBank/DDBJ databases">
        <title>Caerostris extrusa draft genome.</title>
        <authorList>
            <person name="Kono N."/>
            <person name="Arakawa K."/>
        </authorList>
    </citation>
    <scope>NUCLEOTIDE SEQUENCE [LARGE SCALE GENOMIC DNA]</scope>
</reference>
<dbReference type="Proteomes" id="UP001054945">
    <property type="component" value="Unassembled WGS sequence"/>
</dbReference>
<evidence type="ECO:0000256" key="1">
    <source>
        <dbReference type="SAM" id="MobiDB-lite"/>
    </source>
</evidence>
<proteinExistence type="predicted"/>